<evidence type="ECO:0000256" key="3">
    <source>
        <dbReference type="ARBA" id="ARBA00007931"/>
    </source>
</evidence>
<feature type="transmembrane region" description="Helical" evidence="7">
    <location>
        <begin position="117"/>
        <end position="135"/>
    </location>
</feature>
<evidence type="ECO:0000256" key="5">
    <source>
        <dbReference type="ARBA" id="ARBA00022989"/>
    </source>
</evidence>
<evidence type="ECO:0000256" key="7">
    <source>
        <dbReference type="SAM" id="Phobius"/>
    </source>
</evidence>
<evidence type="ECO:0000313" key="10">
    <source>
        <dbReference type="Proteomes" id="UP000181898"/>
    </source>
</evidence>
<proteinExistence type="inferred from homology"/>
<dbReference type="EMBL" id="CP018155">
    <property type="protein sequence ID" value="APG66049.1"/>
    <property type="molecule type" value="Genomic_DNA"/>
</dbReference>
<dbReference type="GO" id="GO:0016020">
    <property type="term" value="C:membrane"/>
    <property type="evidence" value="ECO:0007669"/>
    <property type="project" value="UniProtKB-SubCell"/>
</dbReference>
<protein>
    <recommendedName>
        <fullName evidence="8">Peptidase M50 domain-containing protein</fullName>
    </recommendedName>
</protein>
<dbReference type="OrthoDB" id="927026at2"/>
<comment type="similarity">
    <text evidence="3">Belongs to the peptidase M50B family.</text>
</comment>
<keyword evidence="4 7" id="KW-0812">Transmembrane</keyword>
<reference evidence="9 10" key="1">
    <citation type="submission" date="2016-11" db="EMBL/GenBank/DDBJ databases">
        <title>Tenacibaculum sp. LPB0136, isolated from marine environment.</title>
        <authorList>
            <person name="Kim E."/>
            <person name="Yi H."/>
        </authorList>
    </citation>
    <scope>NUCLEOTIDE SEQUENCE [LARGE SCALE GENOMIC DNA]</scope>
    <source>
        <strain evidence="9 10">LPB0136</strain>
    </source>
</reference>
<keyword evidence="6 7" id="KW-0472">Membrane</keyword>
<keyword evidence="10" id="KW-1185">Reference proteome</keyword>
<dbReference type="Pfam" id="PF02163">
    <property type="entry name" value="Peptidase_M50"/>
    <property type="match status" value="1"/>
</dbReference>
<accession>A0A1L3JLS9</accession>
<feature type="domain" description="Peptidase M50" evidence="8">
    <location>
        <begin position="12"/>
        <end position="241"/>
    </location>
</feature>
<dbReference type="Proteomes" id="UP000181898">
    <property type="component" value="Chromosome"/>
</dbReference>
<dbReference type="GO" id="GO:0006508">
    <property type="term" value="P:proteolysis"/>
    <property type="evidence" value="ECO:0007669"/>
    <property type="project" value="InterPro"/>
</dbReference>
<evidence type="ECO:0000256" key="4">
    <source>
        <dbReference type="ARBA" id="ARBA00022692"/>
    </source>
</evidence>
<name>A0A1L3JLS9_9FLAO</name>
<gene>
    <name evidence="9" type="ORF">LPB136_12020</name>
</gene>
<dbReference type="KEGG" id="ten:LPB136_12020"/>
<evidence type="ECO:0000259" key="8">
    <source>
        <dbReference type="Pfam" id="PF02163"/>
    </source>
</evidence>
<evidence type="ECO:0000256" key="6">
    <source>
        <dbReference type="ARBA" id="ARBA00023136"/>
    </source>
</evidence>
<evidence type="ECO:0000313" key="9">
    <source>
        <dbReference type="EMBL" id="APG66049.1"/>
    </source>
</evidence>
<organism evidence="9 10">
    <name type="scientific">Tenacibaculum todarodis</name>
    <dbReference type="NCBI Taxonomy" id="1850252"/>
    <lineage>
        <taxon>Bacteria</taxon>
        <taxon>Pseudomonadati</taxon>
        <taxon>Bacteroidota</taxon>
        <taxon>Flavobacteriia</taxon>
        <taxon>Flavobacteriales</taxon>
        <taxon>Flavobacteriaceae</taxon>
        <taxon>Tenacibaculum</taxon>
    </lineage>
</organism>
<dbReference type="CDD" id="cd05709">
    <property type="entry name" value="S2P-M50"/>
    <property type="match status" value="1"/>
</dbReference>
<keyword evidence="5 7" id="KW-1133">Transmembrane helix</keyword>
<dbReference type="InterPro" id="IPR008915">
    <property type="entry name" value="Peptidase_M50"/>
</dbReference>
<feature type="transmembrane region" description="Helical" evidence="7">
    <location>
        <begin position="5"/>
        <end position="21"/>
    </location>
</feature>
<dbReference type="RefSeq" id="WP_072556571.1">
    <property type="nucleotide sequence ID" value="NZ_CP018155.1"/>
</dbReference>
<dbReference type="AlphaFoldDB" id="A0A1L3JLS9"/>
<comment type="subcellular location">
    <subcellularLocation>
        <location evidence="2">Membrane</location>
        <topology evidence="2">Multi-pass membrane protein</topology>
    </subcellularLocation>
</comment>
<evidence type="ECO:0000256" key="1">
    <source>
        <dbReference type="ARBA" id="ARBA00001947"/>
    </source>
</evidence>
<sequence>MGSKIIEFIGIIFTIQFVLGIHELGHLVTGLIQGFQFELFVVGPLGIKREDNKIKVYLNKNLAYYGGVAAVLPVDDNPKNIKKFANVILAGPLSSLVLSIICLIFTCFFNFSGELFMFMAGFTSFGIFLATTIPSKTGTFFSDRKRYQRLISKGKERETEIALLRIIGIYGRDNSYKNVNIDDINLVIQDTHYQYFGIFCKLSFQHETTGSFDIKTKANFDELTFTMPKSFVKVIAKELDKLIQVAN</sequence>
<feature type="transmembrane region" description="Helical" evidence="7">
    <location>
        <begin position="87"/>
        <end position="111"/>
    </location>
</feature>
<comment type="cofactor">
    <cofactor evidence="1">
        <name>Zn(2+)</name>
        <dbReference type="ChEBI" id="CHEBI:29105"/>
    </cofactor>
</comment>
<evidence type="ECO:0000256" key="2">
    <source>
        <dbReference type="ARBA" id="ARBA00004141"/>
    </source>
</evidence>